<accession>A0A254T850</accession>
<dbReference type="PANTHER" id="PTHR42781">
    <property type="entry name" value="SPERMIDINE/PUTRESCINE IMPORT ATP-BINDING PROTEIN POTA"/>
    <property type="match status" value="1"/>
</dbReference>
<keyword evidence="7" id="KW-1185">Reference proteome</keyword>
<dbReference type="Gene3D" id="3.40.50.300">
    <property type="entry name" value="P-loop containing nucleotide triphosphate hydrolases"/>
    <property type="match status" value="1"/>
</dbReference>
<dbReference type="PANTHER" id="PTHR42781:SF4">
    <property type="entry name" value="SPERMIDINE_PUTRESCINE IMPORT ATP-BINDING PROTEIN POTA"/>
    <property type="match status" value="1"/>
</dbReference>
<dbReference type="RefSeq" id="WP_141104314.1">
    <property type="nucleotide sequence ID" value="NZ_LSTO01000002.1"/>
</dbReference>
<evidence type="ECO:0000256" key="1">
    <source>
        <dbReference type="ARBA" id="ARBA00022448"/>
    </source>
</evidence>
<keyword evidence="3 6" id="KW-0067">ATP-binding</keyword>
<evidence type="ECO:0000256" key="2">
    <source>
        <dbReference type="ARBA" id="ARBA00022741"/>
    </source>
</evidence>
<feature type="domain" description="Transport-associated OB type 2" evidence="5">
    <location>
        <begin position="179"/>
        <end position="248"/>
    </location>
</feature>
<dbReference type="GO" id="GO:0043190">
    <property type="term" value="C:ATP-binding cassette (ABC) transporter complex"/>
    <property type="evidence" value="ECO:0007669"/>
    <property type="project" value="InterPro"/>
</dbReference>
<evidence type="ECO:0000313" key="6">
    <source>
        <dbReference type="EMBL" id="OWW18830.1"/>
    </source>
</evidence>
<gene>
    <name evidence="6" type="ORF">AYR66_03350</name>
</gene>
<reference evidence="6 7" key="1">
    <citation type="submission" date="2016-02" db="EMBL/GenBank/DDBJ databases">
        <authorList>
            <person name="Wen L."/>
            <person name="He K."/>
            <person name="Yang H."/>
        </authorList>
    </citation>
    <scope>NUCLEOTIDE SEQUENCE [LARGE SCALE GENOMIC DNA]</scope>
    <source>
        <strain evidence="6 7">TSA40</strain>
    </source>
</reference>
<name>A0A254T850_9BURK</name>
<evidence type="ECO:0000313" key="7">
    <source>
        <dbReference type="Proteomes" id="UP000197535"/>
    </source>
</evidence>
<dbReference type="PROSITE" id="PS00211">
    <property type="entry name" value="ABC_TRANSPORTER_1"/>
    <property type="match status" value="1"/>
</dbReference>
<dbReference type="Pfam" id="PF00005">
    <property type="entry name" value="ABC_tran"/>
    <property type="match status" value="1"/>
</dbReference>
<dbReference type="InterPro" id="IPR027417">
    <property type="entry name" value="P-loop_NTPase"/>
</dbReference>
<organism evidence="6 7">
    <name type="scientific">Noviherbaspirillum denitrificans</name>
    <dbReference type="NCBI Taxonomy" id="1968433"/>
    <lineage>
        <taxon>Bacteria</taxon>
        <taxon>Pseudomonadati</taxon>
        <taxon>Pseudomonadota</taxon>
        <taxon>Betaproteobacteria</taxon>
        <taxon>Burkholderiales</taxon>
        <taxon>Oxalobacteraceae</taxon>
        <taxon>Noviherbaspirillum</taxon>
    </lineage>
</organism>
<dbReference type="GO" id="GO:0016887">
    <property type="term" value="F:ATP hydrolysis activity"/>
    <property type="evidence" value="ECO:0007669"/>
    <property type="project" value="InterPro"/>
</dbReference>
<evidence type="ECO:0000256" key="3">
    <source>
        <dbReference type="ARBA" id="ARBA00022840"/>
    </source>
</evidence>
<dbReference type="GO" id="GO:0022857">
    <property type="term" value="F:transmembrane transporter activity"/>
    <property type="evidence" value="ECO:0007669"/>
    <property type="project" value="InterPro"/>
</dbReference>
<dbReference type="OrthoDB" id="5298774at2"/>
<dbReference type="InterPro" id="IPR050093">
    <property type="entry name" value="ABC_SmlMolc_Importer"/>
</dbReference>
<evidence type="ECO:0000259" key="5">
    <source>
        <dbReference type="Pfam" id="PF08402"/>
    </source>
</evidence>
<dbReference type="SUPFAM" id="SSF50331">
    <property type="entry name" value="MOP-like"/>
    <property type="match status" value="1"/>
</dbReference>
<sequence length="252" mass="27909">GLRKLTMAERKARVDKLLRLVGLGTHARLYPHELSGGQQQRVALARALAPQPDLLLLDEPFSNLDVDLRERLALEVRDILKELGTTGVLVTHDQHEAFAIADHIGVMQNGEIVQWDTAYNLYHKPGNRFVADFIGQGVFTPGTIDLPNQQVNIELGSLPLWQGVDFCSPDEKNAHQVDVLLRADDVIHDDCSPLQAEVVRKAFRGAEFLYTLRLPSGQVLLALVPSHHNHAIGEKIGIRLGADHVVTFPADK</sequence>
<dbReference type="InterPro" id="IPR017871">
    <property type="entry name" value="ABC_transporter-like_CS"/>
</dbReference>
<keyword evidence="2" id="KW-0547">Nucleotide-binding</keyword>
<dbReference type="InterPro" id="IPR013611">
    <property type="entry name" value="Transp-assoc_OB_typ2"/>
</dbReference>
<feature type="domain" description="ABC transporter" evidence="4">
    <location>
        <begin position="9"/>
        <end position="61"/>
    </location>
</feature>
<comment type="caution">
    <text evidence="6">The sequence shown here is derived from an EMBL/GenBank/DDBJ whole genome shotgun (WGS) entry which is preliminary data.</text>
</comment>
<dbReference type="SUPFAM" id="SSF52540">
    <property type="entry name" value="P-loop containing nucleoside triphosphate hydrolases"/>
    <property type="match status" value="1"/>
</dbReference>
<dbReference type="AlphaFoldDB" id="A0A254T850"/>
<dbReference type="Pfam" id="PF08402">
    <property type="entry name" value="TOBE_2"/>
    <property type="match status" value="1"/>
</dbReference>
<dbReference type="InterPro" id="IPR003439">
    <property type="entry name" value="ABC_transporter-like_ATP-bd"/>
</dbReference>
<protein>
    <submittedName>
        <fullName evidence="6">ABC transporter ATP-binding protein</fullName>
    </submittedName>
</protein>
<dbReference type="GO" id="GO:0005524">
    <property type="term" value="F:ATP binding"/>
    <property type="evidence" value="ECO:0007669"/>
    <property type="project" value="UniProtKB-KW"/>
</dbReference>
<dbReference type="EMBL" id="LSTO01000002">
    <property type="protein sequence ID" value="OWW18830.1"/>
    <property type="molecule type" value="Genomic_DNA"/>
</dbReference>
<dbReference type="InterPro" id="IPR008995">
    <property type="entry name" value="Mo/tungstate-bd_C_term_dom"/>
</dbReference>
<evidence type="ECO:0000259" key="4">
    <source>
        <dbReference type="Pfam" id="PF00005"/>
    </source>
</evidence>
<dbReference type="Proteomes" id="UP000197535">
    <property type="component" value="Unassembled WGS sequence"/>
</dbReference>
<proteinExistence type="predicted"/>
<feature type="non-terminal residue" evidence="6">
    <location>
        <position position="1"/>
    </location>
</feature>
<keyword evidence="1" id="KW-0813">Transport</keyword>